<organism evidence="2 3">
    <name type="scientific">Chromobacterium violaceum</name>
    <dbReference type="NCBI Taxonomy" id="536"/>
    <lineage>
        <taxon>Bacteria</taxon>
        <taxon>Pseudomonadati</taxon>
        <taxon>Pseudomonadota</taxon>
        <taxon>Betaproteobacteria</taxon>
        <taxon>Neisseriales</taxon>
        <taxon>Chromobacteriaceae</taxon>
        <taxon>Chromobacterium</taxon>
    </lineage>
</organism>
<evidence type="ECO:0000313" key="2">
    <source>
        <dbReference type="EMBL" id="VEB43741.1"/>
    </source>
</evidence>
<reference evidence="2 3" key="1">
    <citation type="submission" date="2018-12" db="EMBL/GenBank/DDBJ databases">
        <authorList>
            <consortium name="Pathogen Informatics"/>
        </authorList>
    </citation>
    <scope>NUCLEOTIDE SEQUENCE [LARGE SCALE GENOMIC DNA]</scope>
    <source>
        <strain evidence="2 3">NCTC9695</strain>
    </source>
</reference>
<accession>A0A447TFX6</accession>
<name>A0A447TFX6_CHRVL</name>
<dbReference type="PANTHER" id="PTHR43190:SF3">
    <property type="entry name" value="N-ACETYL-D-GLUCOSAMINE KINASE"/>
    <property type="match status" value="1"/>
</dbReference>
<gene>
    <name evidence="2" type="ORF">NCTC9695_04200</name>
</gene>
<dbReference type="CDD" id="cd24082">
    <property type="entry name" value="ASKHA_NBD_GspK-like"/>
    <property type="match status" value="1"/>
</dbReference>
<proteinExistence type="predicted"/>
<protein>
    <submittedName>
        <fullName evidence="2">BadF/BadG/BcrA/BcrD ATPase family</fullName>
    </submittedName>
</protein>
<dbReference type="Proteomes" id="UP000275777">
    <property type="component" value="Chromosome"/>
</dbReference>
<dbReference type="PANTHER" id="PTHR43190">
    <property type="entry name" value="N-ACETYL-D-GLUCOSAMINE KINASE"/>
    <property type="match status" value="1"/>
</dbReference>
<dbReference type="InterPro" id="IPR052519">
    <property type="entry name" value="Euk-type_GlcNAc_Kinase"/>
</dbReference>
<dbReference type="EMBL" id="LR134182">
    <property type="protein sequence ID" value="VEB43741.1"/>
    <property type="molecule type" value="Genomic_DNA"/>
</dbReference>
<dbReference type="InterPro" id="IPR002731">
    <property type="entry name" value="ATPase_BadF"/>
</dbReference>
<dbReference type="Pfam" id="PF01869">
    <property type="entry name" value="BcrAD_BadFG"/>
    <property type="match status" value="1"/>
</dbReference>
<dbReference type="InterPro" id="IPR043129">
    <property type="entry name" value="ATPase_NBD"/>
</dbReference>
<evidence type="ECO:0000259" key="1">
    <source>
        <dbReference type="Pfam" id="PF01869"/>
    </source>
</evidence>
<feature type="domain" description="ATPase BadF/BadG/BcrA/BcrD type" evidence="1">
    <location>
        <begin position="14"/>
        <end position="249"/>
    </location>
</feature>
<sequence>MARQTMNPSIRYLIGVDGGGTGTRIRLHASDGTPLAMAEGGASALSQGIAKSWQAVLSTLEAAFQQARLPAAPASACAIGLGLSGVHNRQWAGEFESQAPGFARLSLATDGYTTLLGAHGGQPGIIVALGTGSIGEALYPDGSHREAGGWGYPSGDEASGAWLGQRAAQLTQMALDGRHSHSPLTRAVLDFVGGDWQAMMAWNGRATPAQFARLAPLVLSAARVDPEADALLRQAGEDAWAIARALDRKTNCRWRCAAAWARRCATGCRRASASGWSRRKATPPRARCCCCSGRAHDNRRRQ</sequence>
<dbReference type="Gene3D" id="3.30.420.40">
    <property type="match status" value="2"/>
</dbReference>
<dbReference type="AlphaFoldDB" id="A0A447TFX6"/>
<dbReference type="SUPFAM" id="SSF53067">
    <property type="entry name" value="Actin-like ATPase domain"/>
    <property type="match status" value="2"/>
</dbReference>
<evidence type="ECO:0000313" key="3">
    <source>
        <dbReference type="Proteomes" id="UP000275777"/>
    </source>
</evidence>